<evidence type="ECO:0000313" key="1">
    <source>
        <dbReference type="EMBL" id="ABY44768.1"/>
    </source>
</evidence>
<evidence type="ECO:0000313" key="2">
    <source>
        <dbReference type="Proteomes" id="UP000002154"/>
    </source>
</evidence>
<dbReference type="HOGENOM" id="CLU_1233043_0_0_9"/>
<accession>A9VS68</accession>
<dbReference type="Proteomes" id="UP000002154">
    <property type="component" value="Chromosome"/>
</dbReference>
<dbReference type="KEGG" id="bwe:BcerKBAB4_3597"/>
<gene>
    <name evidence="1" type="ordered locus">BcerKBAB4_3597</name>
</gene>
<proteinExistence type="predicted"/>
<dbReference type="EMBL" id="CP000903">
    <property type="protein sequence ID" value="ABY44768.1"/>
    <property type="molecule type" value="Genomic_DNA"/>
</dbReference>
<dbReference type="RefSeq" id="WP_012261562.1">
    <property type="nucleotide sequence ID" value="NC_010184.1"/>
</dbReference>
<organism evidence="1 2">
    <name type="scientific">Bacillus mycoides (strain KBAB4)</name>
    <name type="common">Bacillus weihenstephanensis</name>
    <dbReference type="NCBI Taxonomy" id="315730"/>
    <lineage>
        <taxon>Bacteria</taxon>
        <taxon>Bacillati</taxon>
        <taxon>Bacillota</taxon>
        <taxon>Bacilli</taxon>
        <taxon>Bacillales</taxon>
        <taxon>Bacillaceae</taxon>
        <taxon>Bacillus</taxon>
        <taxon>Bacillus cereus group</taxon>
    </lineage>
</organism>
<sequence length="224" mass="26620">MKETELQQELLKKMLPWLLIHYNVDDLYTENKNAALKIIMEKLEKEQILDQENMMIITHGFHESKNSFLRILERFDEEDFFENKEMLLFKAVSILESAVNDRLHEELQLQYGMSHARVNKILIRLKVEEKLDWFLQILCGETFLQQKGWMKIRPIITLRNSFIHPKPTDIDKYQKQSVAISKESLLEFMDACTECYSFLNAIKSSEVEEYNEKIKRLTALVGQK</sequence>
<reference evidence="1 2" key="1">
    <citation type="journal article" date="2008" name="Chem. Biol. Interact.">
        <title>Extending the Bacillus cereus group genomics to putative food-borne pathogens of different toxicity.</title>
        <authorList>
            <person name="Lapidus A."/>
            <person name="Goltsman E."/>
            <person name="Auger S."/>
            <person name="Galleron N."/>
            <person name="Segurens B."/>
            <person name="Dossat C."/>
            <person name="Land M.L."/>
            <person name="Broussolle V."/>
            <person name="Brillard J."/>
            <person name="Guinebretiere M.H."/>
            <person name="Sanchis V."/>
            <person name="Nguen-The C."/>
            <person name="Lereclus D."/>
            <person name="Richardson P."/>
            <person name="Wincker P."/>
            <person name="Weissenbach J."/>
            <person name="Ehrlich S.D."/>
            <person name="Sorokin A."/>
        </authorList>
    </citation>
    <scope>NUCLEOTIDE SEQUENCE [LARGE SCALE GENOMIC DNA]</scope>
    <source>
        <strain evidence="1 2">KBAB4</strain>
    </source>
</reference>
<name>A9VS68_BACMK</name>
<dbReference type="AlphaFoldDB" id="A9VS68"/>
<protein>
    <submittedName>
        <fullName evidence="1">Uncharacterized protein</fullName>
    </submittedName>
</protein>